<dbReference type="Pfam" id="PF13349">
    <property type="entry name" value="DUF4097"/>
    <property type="match status" value="1"/>
</dbReference>
<proteinExistence type="predicted"/>
<evidence type="ECO:0000259" key="1">
    <source>
        <dbReference type="Pfam" id="PF13349"/>
    </source>
</evidence>
<dbReference type="InterPro" id="IPR025164">
    <property type="entry name" value="Toastrack_DUF4097"/>
</dbReference>
<protein>
    <recommendedName>
        <fullName evidence="1">DUF4097 domain-containing protein</fullName>
    </recommendedName>
</protein>
<dbReference type="RefSeq" id="WP_189252636.1">
    <property type="nucleotide sequence ID" value="NZ_BMRE01000002.1"/>
</dbReference>
<evidence type="ECO:0000313" key="3">
    <source>
        <dbReference type="Proteomes" id="UP000649573"/>
    </source>
</evidence>
<reference evidence="3" key="1">
    <citation type="journal article" date="2019" name="Int. J. Syst. Evol. Microbiol.">
        <title>The Global Catalogue of Microorganisms (GCM) 10K type strain sequencing project: providing services to taxonomists for standard genome sequencing and annotation.</title>
        <authorList>
            <consortium name="The Broad Institute Genomics Platform"/>
            <consortium name="The Broad Institute Genome Sequencing Center for Infectious Disease"/>
            <person name="Wu L."/>
            <person name="Ma J."/>
        </authorList>
    </citation>
    <scope>NUCLEOTIDE SEQUENCE [LARGE SCALE GENOMIC DNA]</scope>
    <source>
        <strain evidence="3">JCM 3296</strain>
    </source>
</reference>
<organism evidence="2 3">
    <name type="scientific">Lentzea flava</name>
    <dbReference type="NCBI Taxonomy" id="103732"/>
    <lineage>
        <taxon>Bacteria</taxon>
        <taxon>Bacillati</taxon>
        <taxon>Actinomycetota</taxon>
        <taxon>Actinomycetes</taxon>
        <taxon>Pseudonocardiales</taxon>
        <taxon>Pseudonocardiaceae</taxon>
        <taxon>Lentzea</taxon>
    </lineage>
</organism>
<accession>A0ABQ2UCP8</accession>
<name>A0ABQ2UCP8_9PSEU</name>
<dbReference type="Proteomes" id="UP000649573">
    <property type="component" value="Unassembled WGS sequence"/>
</dbReference>
<keyword evidence="3" id="KW-1185">Reference proteome</keyword>
<dbReference type="EMBL" id="BMRE01000002">
    <property type="protein sequence ID" value="GGU22333.1"/>
    <property type="molecule type" value="Genomic_DNA"/>
</dbReference>
<feature type="domain" description="DUF4097" evidence="1">
    <location>
        <begin position="107"/>
        <end position="198"/>
    </location>
</feature>
<gene>
    <name evidence="2" type="ORF">GCM10010178_13340</name>
</gene>
<sequence>MQKFATPAPITAVLDIPAGLVQFIAADRSDTTVEVRPSNTSKSRDVKAAEQTEVEFADGVLRIRSKAGNQILGPSGSVEVTVQLPTGSGVEAKAAAAEFRGVGRLGDIAFEAAQSDIKIDEAEGLRVSTQAGDVTVGSLSGSAEISTQKGDITIGVAAGLSASLDAGTSYGRIQNSLKNDGTTDLTIRATTSYGDITARSL</sequence>
<evidence type="ECO:0000313" key="2">
    <source>
        <dbReference type="EMBL" id="GGU22333.1"/>
    </source>
</evidence>
<comment type="caution">
    <text evidence="2">The sequence shown here is derived from an EMBL/GenBank/DDBJ whole genome shotgun (WGS) entry which is preliminary data.</text>
</comment>